<sequence>MTRTQTMHRLTDHSYTAGTGWLLAVDGGLRAGVAMFDRHGTPLWCRSFHYATIGSMRRAARALFFRHAQLEHLLVEGGGAAGGAWQREGTHAGLQVHAIGAEAWRRALLPAHAVRSGKDSKQAAVAMASALFRRHGKALVRPPAHDAAEAVMAGVYFFSMLQQTDGQD</sequence>
<reference evidence="1 2" key="1">
    <citation type="journal article" date="2011" name="J. Bacteriol.">
        <title>Complete genome sequence and updated annotation of Desulfovibrio alaskensis G20.</title>
        <authorList>
            <person name="Hauser L.J."/>
            <person name="Land M.L."/>
            <person name="Brown S.D."/>
            <person name="Larimer F."/>
            <person name="Keller K.L."/>
            <person name="Rapp-Giles B.J."/>
            <person name="Price M.N."/>
            <person name="Lin M."/>
            <person name="Bruce D.C."/>
            <person name="Detter J.C."/>
            <person name="Tapia R."/>
            <person name="Han C.S."/>
            <person name="Goodwin L.A."/>
            <person name="Cheng J.F."/>
            <person name="Pitluck S."/>
            <person name="Copeland A."/>
            <person name="Lucas S."/>
            <person name="Nolan M."/>
            <person name="Lapidus A.L."/>
            <person name="Palumbo A.V."/>
            <person name="Wall J.D."/>
        </authorList>
    </citation>
    <scope>NUCLEOTIDE SEQUENCE [LARGE SCALE GENOMIC DNA]</scope>
    <source>
        <strain evidence="2">ATCC BAA 1058 / DSM 17464 / G20</strain>
    </source>
</reference>
<organism evidence="1 2">
    <name type="scientific">Oleidesulfovibrio alaskensis (strain ATCC BAA-1058 / DSM 17464 / G20)</name>
    <name type="common">Desulfovibrio alaskensis</name>
    <dbReference type="NCBI Taxonomy" id="207559"/>
    <lineage>
        <taxon>Bacteria</taxon>
        <taxon>Pseudomonadati</taxon>
        <taxon>Thermodesulfobacteriota</taxon>
        <taxon>Desulfovibrionia</taxon>
        <taxon>Desulfovibrionales</taxon>
        <taxon>Desulfovibrionaceae</taxon>
        <taxon>Oleidesulfovibrio</taxon>
    </lineage>
</organism>
<evidence type="ECO:0000313" key="1">
    <source>
        <dbReference type="EMBL" id="AEL79420.1"/>
    </source>
</evidence>
<protein>
    <submittedName>
        <fullName evidence="1">Uncharacterized protein</fullName>
    </submittedName>
</protein>
<gene>
    <name evidence="1" type="ordered locus">Dde_4021</name>
</gene>
<dbReference type="HOGENOM" id="CLU_1685284_0_0_7"/>
<accession>F9XXF5</accession>
<dbReference type="STRING" id="207559.Dde_4021"/>
<dbReference type="Proteomes" id="UP000002710">
    <property type="component" value="Chromosome"/>
</dbReference>
<dbReference type="eggNOG" id="ENOG5031RHM">
    <property type="taxonomic scope" value="Bacteria"/>
</dbReference>
<evidence type="ECO:0000313" key="2">
    <source>
        <dbReference type="Proteomes" id="UP000002710"/>
    </source>
</evidence>
<dbReference type="EMBL" id="CP000112">
    <property type="protein sequence ID" value="AEL79420.1"/>
    <property type="molecule type" value="Genomic_DNA"/>
</dbReference>
<keyword evidence="2" id="KW-1185">Reference proteome</keyword>
<dbReference type="KEGG" id="dde:Dde_4021"/>
<dbReference type="AlphaFoldDB" id="F9XXF5"/>
<proteinExistence type="predicted"/>
<dbReference type="RefSeq" id="WP_011367336.1">
    <property type="nucleotide sequence ID" value="NC_007519.1"/>
</dbReference>
<name>F9XXF5_OLEA2</name>